<feature type="transmembrane region" description="Helical" evidence="1">
    <location>
        <begin position="144"/>
        <end position="165"/>
    </location>
</feature>
<evidence type="ECO:0000256" key="1">
    <source>
        <dbReference type="SAM" id="Phobius"/>
    </source>
</evidence>
<organism evidence="3 4">
    <name type="scientific">Micromonospora gifhornensis</name>
    <dbReference type="NCBI Taxonomy" id="84594"/>
    <lineage>
        <taxon>Bacteria</taxon>
        <taxon>Bacillati</taxon>
        <taxon>Actinomycetota</taxon>
        <taxon>Actinomycetes</taxon>
        <taxon>Micromonosporales</taxon>
        <taxon>Micromonosporaceae</taxon>
        <taxon>Micromonospora</taxon>
    </lineage>
</organism>
<evidence type="ECO:0000313" key="3">
    <source>
        <dbReference type="EMBL" id="GIJ15166.1"/>
    </source>
</evidence>
<dbReference type="Pfam" id="PF20182">
    <property type="entry name" value="DUF6545"/>
    <property type="match status" value="1"/>
</dbReference>
<feature type="transmembrane region" description="Helical" evidence="1">
    <location>
        <begin position="75"/>
        <end position="93"/>
    </location>
</feature>
<feature type="transmembrane region" description="Helical" evidence="1">
    <location>
        <begin position="6"/>
        <end position="25"/>
    </location>
</feature>
<dbReference type="InterPro" id="IPR050039">
    <property type="entry name" value="MAB_1171c-like"/>
</dbReference>
<dbReference type="EMBL" id="BOPA01000014">
    <property type="protein sequence ID" value="GIJ15166.1"/>
    <property type="molecule type" value="Genomic_DNA"/>
</dbReference>
<accession>A0ABQ4IB75</accession>
<protein>
    <recommendedName>
        <fullName evidence="2">DUF6545 domain-containing protein</fullName>
    </recommendedName>
</protein>
<feature type="transmembrane region" description="Helical" evidence="1">
    <location>
        <begin position="34"/>
        <end position="55"/>
    </location>
</feature>
<keyword evidence="1" id="KW-1133">Transmembrane helix</keyword>
<evidence type="ECO:0000313" key="4">
    <source>
        <dbReference type="Proteomes" id="UP000647860"/>
    </source>
</evidence>
<dbReference type="Proteomes" id="UP000647860">
    <property type="component" value="Unassembled WGS sequence"/>
</dbReference>
<sequence>MVVAAGHVVAAVVAAVALIVKLWALHRDPGNRRILAKAGICLGCGIAVTAGWAPVHSLIDRVSGVANLAKPIEHGSALIAATAIQFLFLHLGDPEKARRLMPRRLVFLGVVLAVMIAMFHAAGFPESEPLHFAERYGDMPQVSIYMLAFLLYLGVTVVDILRMSVGYARYAGTRLKIIMGLLSAGAAFGAAFVSHKALFLGLKLADLAPPWPEPVVTQTLVTFSVVLICSSFVLATLWKAVDGVRAWPRRSAMYRDLHALWYLLYQAVPDIVLVTPRRPKRDPWWVFGVEQRLYRRCVEIGDGIQALGPQDAQVRTAASGRAAELGWDEARAAAAGEAAAILVAVRRLEQGRVVRREVEPDLEPQPAKVAHVDVEADARRLALISISLSEPLVRETVARFSGEPASGERARP</sequence>
<keyword evidence="4" id="KW-1185">Reference proteome</keyword>
<feature type="transmembrane region" description="Helical" evidence="1">
    <location>
        <begin position="105"/>
        <end position="124"/>
    </location>
</feature>
<keyword evidence="1" id="KW-0472">Membrane</keyword>
<evidence type="ECO:0000259" key="2">
    <source>
        <dbReference type="Pfam" id="PF20182"/>
    </source>
</evidence>
<reference evidence="3 4" key="1">
    <citation type="submission" date="2021-01" db="EMBL/GenBank/DDBJ databases">
        <title>Whole genome shotgun sequence of Verrucosispora gifhornensis NBRC 16317.</title>
        <authorList>
            <person name="Komaki H."/>
            <person name="Tamura T."/>
        </authorList>
    </citation>
    <scope>NUCLEOTIDE SEQUENCE [LARGE SCALE GENOMIC DNA]</scope>
    <source>
        <strain evidence="3 4">NBRC 16317</strain>
    </source>
</reference>
<comment type="caution">
    <text evidence="3">The sequence shown here is derived from an EMBL/GenBank/DDBJ whole genome shotgun (WGS) entry which is preliminary data.</text>
</comment>
<feature type="domain" description="DUF6545" evidence="2">
    <location>
        <begin position="246"/>
        <end position="385"/>
    </location>
</feature>
<keyword evidence="1" id="KW-0812">Transmembrane</keyword>
<feature type="transmembrane region" description="Helical" evidence="1">
    <location>
        <begin position="177"/>
        <end position="200"/>
    </location>
</feature>
<dbReference type="NCBIfam" id="NF042915">
    <property type="entry name" value="MAB_1171c_fam"/>
    <property type="match status" value="1"/>
</dbReference>
<name>A0ABQ4IB75_9ACTN</name>
<feature type="transmembrane region" description="Helical" evidence="1">
    <location>
        <begin position="220"/>
        <end position="241"/>
    </location>
</feature>
<dbReference type="InterPro" id="IPR046675">
    <property type="entry name" value="DUF6545"/>
</dbReference>
<proteinExistence type="predicted"/>
<gene>
    <name evidence="3" type="ORF">Vgi01_18500</name>
</gene>
<dbReference type="RefSeq" id="WP_343898331.1">
    <property type="nucleotide sequence ID" value="NZ_BAAAGZ010000009.1"/>
</dbReference>